<dbReference type="InterPro" id="IPR013087">
    <property type="entry name" value="Znf_C2H2_type"/>
</dbReference>
<evidence type="ECO:0000256" key="4">
    <source>
        <dbReference type="ARBA" id="ARBA00022771"/>
    </source>
</evidence>
<dbReference type="InterPro" id="IPR051007">
    <property type="entry name" value="creA/MIG_C2H2-ZnF"/>
</dbReference>
<protein>
    <recommendedName>
        <fullName evidence="11">C2H2-type domain-containing protein</fullName>
    </recommendedName>
</protein>
<feature type="compositionally biased region" description="Low complexity" evidence="10">
    <location>
        <begin position="1"/>
        <end position="23"/>
    </location>
</feature>
<dbReference type="STRING" id="106004.A0A1Y2F606"/>
<keyword evidence="7" id="KW-0804">Transcription</keyword>
<sequence>MQVDSAAPHHPQSSSPSPKAASSTLTGYAFPSAPRPTTADTMESTHHTSRYSPEASASASAEYAAPSSHANFAYDAGSNHASTPIPESHQQPRSMSMSGMVTGFEGVRPGSSGGGQMGGESEGYSALGRAISTGGQVQRVMSSFAFSEYMPNGGAGSQQQQQPTSPTSAGFYPPPPGSQSRFGPPPPHPQYASYQAQQSQHPYGHPPPHPGYSNIPSHGHPAGHDGCSGCLEEETARHHAIVNGSAEGRSPYGLVPGHRAYTPYPMARTTSSFSDSEASYNYGTSSHGEATAESTYGNAAYPSPYYGEAAYYGRPEVYRSLSGSETYGYPMQTSRSAPAASKRASTSSNKGKGGARGANRGIFHPSPQSMLAPGAVPSAGSLSSKGRVAAFPGTNSPGLPTEEDFARMPTKRSRGRRPPSTPDLLLGLNGEDPNLNPSEAQIRYCGLTKTGKPKKIFLCKVPDCGKVFRRSEHLKRHVRSIHTDEKPFQCQWPSCGRYFSRHDNLSQHLRVHRAPNQTDAEFSALLEQCFGPREDRRIPAHRQRDHLFYDDMGGIDEAGDGVSDYDD</sequence>
<keyword evidence="5" id="KW-0862">Zinc</keyword>
<feature type="compositionally biased region" description="Low complexity" evidence="10">
    <location>
        <begin position="51"/>
        <end position="68"/>
    </location>
</feature>
<dbReference type="GO" id="GO:0008270">
    <property type="term" value="F:zinc ion binding"/>
    <property type="evidence" value="ECO:0007669"/>
    <property type="project" value="UniProtKB-KW"/>
</dbReference>
<evidence type="ECO:0000313" key="12">
    <source>
        <dbReference type="EMBL" id="ORY79293.1"/>
    </source>
</evidence>
<dbReference type="GO" id="GO:0000978">
    <property type="term" value="F:RNA polymerase II cis-regulatory region sequence-specific DNA binding"/>
    <property type="evidence" value="ECO:0007669"/>
    <property type="project" value="TreeGrafter"/>
</dbReference>
<feature type="compositionally biased region" description="Pro residues" evidence="10">
    <location>
        <begin position="172"/>
        <end position="189"/>
    </location>
</feature>
<dbReference type="PROSITE" id="PS00028">
    <property type="entry name" value="ZINC_FINGER_C2H2_1"/>
    <property type="match status" value="2"/>
</dbReference>
<dbReference type="OrthoDB" id="6365676at2759"/>
<dbReference type="FunFam" id="3.30.160.60:FF:000125">
    <property type="entry name" value="Putative zinc finger protein 143"/>
    <property type="match status" value="1"/>
</dbReference>
<dbReference type="AlphaFoldDB" id="A0A1Y2F606"/>
<evidence type="ECO:0000256" key="2">
    <source>
        <dbReference type="ARBA" id="ARBA00022723"/>
    </source>
</evidence>
<feature type="compositionally biased region" description="Low complexity" evidence="10">
    <location>
        <begin position="190"/>
        <end position="203"/>
    </location>
</feature>
<feature type="domain" description="C2H2-type" evidence="11">
    <location>
        <begin position="488"/>
        <end position="517"/>
    </location>
</feature>
<dbReference type="GO" id="GO:0000981">
    <property type="term" value="F:DNA-binding transcription factor activity, RNA polymerase II-specific"/>
    <property type="evidence" value="ECO:0007669"/>
    <property type="project" value="UniProtKB-ARBA"/>
</dbReference>
<feature type="region of interest" description="Disordered" evidence="10">
    <location>
        <begin position="1"/>
        <end position="123"/>
    </location>
</feature>
<keyword evidence="4 9" id="KW-0863">Zinc-finger</keyword>
<keyword evidence="13" id="KW-1185">Reference proteome</keyword>
<dbReference type="GO" id="GO:0005634">
    <property type="term" value="C:nucleus"/>
    <property type="evidence" value="ECO:0007669"/>
    <property type="project" value="UniProtKB-SubCell"/>
</dbReference>
<feature type="region of interest" description="Disordered" evidence="10">
    <location>
        <begin position="150"/>
        <end position="230"/>
    </location>
</feature>
<feature type="compositionally biased region" description="Gly residues" evidence="10">
    <location>
        <begin position="111"/>
        <end position="121"/>
    </location>
</feature>
<dbReference type="PANTHER" id="PTHR47428">
    <property type="entry name" value="REGULATORY PROTEIN MIG1-RELATED"/>
    <property type="match status" value="1"/>
</dbReference>
<accession>A0A1Y2F606</accession>
<dbReference type="GO" id="GO:0000433">
    <property type="term" value="P:carbon catabolite repression of transcription from RNA polymerase II promoter by glucose"/>
    <property type="evidence" value="ECO:0007669"/>
    <property type="project" value="TreeGrafter"/>
</dbReference>
<dbReference type="InParanoid" id="A0A1Y2F606"/>
<comment type="subcellular location">
    <subcellularLocation>
        <location evidence="1">Nucleus</location>
    </subcellularLocation>
</comment>
<evidence type="ECO:0000256" key="8">
    <source>
        <dbReference type="ARBA" id="ARBA00023242"/>
    </source>
</evidence>
<keyword evidence="8" id="KW-0539">Nucleus</keyword>
<evidence type="ECO:0000259" key="11">
    <source>
        <dbReference type="PROSITE" id="PS50157"/>
    </source>
</evidence>
<feature type="compositionally biased region" description="Low complexity" evidence="10">
    <location>
        <begin position="157"/>
        <end position="170"/>
    </location>
</feature>
<dbReference type="GO" id="GO:0005737">
    <property type="term" value="C:cytoplasm"/>
    <property type="evidence" value="ECO:0007669"/>
    <property type="project" value="TreeGrafter"/>
</dbReference>
<comment type="caution">
    <text evidence="12">The sequence shown here is derived from an EMBL/GenBank/DDBJ whole genome shotgun (WGS) entry which is preliminary data.</text>
</comment>
<organism evidence="12 13">
    <name type="scientific">Leucosporidium creatinivorum</name>
    <dbReference type="NCBI Taxonomy" id="106004"/>
    <lineage>
        <taxon>Eukaryota</taxon>
        <taxon>Fungi</taxon>
        <taxon>Dikarya</taxon>
        <taxon>Basidiomycota</taxon>
        <taxon>Pucciniomycotina</taxon>
        <taxon>Microbotryomycetes</taxon>
        <taxon>Leucosporidiales</taxon>
        <taxon>Leucosporidium</taxon>
    </lineage>
</organism>
<evidence type="ECO:0000256" key="7">
    <source>
        <dbReference type="ARBA" id="ARBA00023163"/>
    </source>
</evidence>
<dbReference type="PROSITE" id="PS50157">
    <property type="entry name" value="ZINC_FINGER_C2H2_2"/>
    <property type="match status" value="2"/>
</dbReference>
<name>A0A1Y2F606_9BASI</name>
<feature type="region of interest" description="Disordered" evidence="10">
    <location>
        <begin position="329"/>
        <end position="423"/>
    </location>
</feature>
<dbReference type="EMBL" id="MCGR01000027">
    <property type="protein sequence ID" value="ORY79293.1"/>
    <property type="molecule type" value="Genomic_DNA"/>
</dbReference>
<evidence type="ECO:0000256" key="5">
    <source>
        <dbReference type="ARBA" id="ARBA00022833"/>
    </source>
</evidence>
<feature type="domain" description="C2H2-type" evidence="11">
    <location>
        <begin position="457"/>
        <end position="487"/>
    </location>
</feature>
<dbReference type="PANTHER" id="PTHR47428:SF2">
    <property type="entry name" value="ZINC FINGER PROTEIN RSV1"/>
    <property type="match status" value="1"/>
</dbReference>
<dbReference type="SMART" id="SM00355">
    <property type="entry name" value="ZnF_C2H2"/>
    <property type="match status" value="2"/>
</dbReference>
<dbReference type="Proteomes" id="UP000193467">
    <property type="component" value="Unassembled WGS sequence"/>
</dbReference>
<evidence type="ECO:0000256" key="3">
    <source>
        <dbReference type="ARBA" id="ARBA00022737"/>
    </source>
</evidence>
<dbReference type="InterPro" id="IPR036236">
    <property type="entry name" value="Znf_C2H2_sf"/>
</dbReference>
<dbReference type="Pfam" id="PF00096">
    <property type="entry name" value="zf-C2H2"/>
    <property type="match status" value="2"/>
</dbReference>
<reference evidence="12 13" key="1">
    <citation type="submission" date="2016-07" db="EMBL/GenBank/DDBJ databases">
        <title>Pervasive Adenine N6-methylation of Active Genes in Fungi.</title>
        <authorList>
            <consortium name="DOE Joint Genome Institute"/>
            <person name="Mondo S.J."/>
            <person name="Dannebaum R.O."/>
            <person name="Kuo R.C."/>
            <person name="Labutti K."/>
            <person name="Haridas S."/>
            <person name="Kuo A."/>
            <person name="Salamov A."/>
            <person name="Ahrendt S.R."/>
            <person name="Lipzen A."/>
            <person name="Sullivan W."/>
            <person name="Andreopoulos W.B."/>
            <person name="Clum A."/>
            <person name="Lindquist E."/>
            <person name="Daum C."/>
            <person name="Ramamoorthy G.K."/>
            <person name="Gryganskyi A."/>
            <person name="Culley D."/>
            <person name="Magnuson J.K."/>
            <person name="James T.Y."/>
            <person name="O'Malley M.A."/>
            <person name="Stajich J.E."/>
            <person name="Spatafora J.W."/>
            <person name="Visel A."/>
            <person name="Grigoriev I.V."/>
        </authorList>
    </citation>
    <scope>NUCLEOTIDE SEQUENCE [LARGE SCALE GENOMIC DNA]</scope>
    <source>
        <strain evidence="12 13">62-1032</strain>
    </source>
</reference>
<feature type="region of interest" description="Disordered" evidence="10">
    <location>
        <begin position="270"/>
        <end position="290"/>
    </location>
</feature>
<evidence type="ECO:0000256" key="10">
    <source>
        <dbReference type="SAM" id="MobiDB-lite"/>
    </source>
</evidence>
<feature type="compositionally biased region" description="Polar residues" evidence="10">
    <location>
        <begin position="88"/>
        <end position="99"/>
    </location>
</feature>
<feature type="compositionally biased region" description="Low complexity" evidence="10">
    <location>
        <begin position="333"/>
        <end position="350"/>
    </location>
</feature>
<evidence type="ECO:0000313" key="13">
    <source>
        <dbReference type="Proteomes" id="UP000193467"/>
    </source>
</evidence>
<keyword evidence="3" id="KW-0677">Repeat</keyword>
<keyword evidence="6" id="KW-0805">Transcription regulation</keyword>
<evidence type="ECO:0000256" key="9">
    <source>
        <dbReference type="PROSITE-ProRule" id="PRU00042"/>
    </source>
</evidence>
<dbReference type="Gene3D" id="3.30.160.60">
    <property type="entry name" value="Classic Zinc Finger"/>
    <property type="match status" value="2"/>
</dbReference>
<proteinExistence type="predicted"/>
<evidence type="ECO:0000256" key="6">
    <source>
        <dbReference type="ARBA" id="ARBA00023015"/>
    </source>
</evidence>
<evidence type="ECO:0000256" key="1">
    <source>
        <dbReference type="ARBA" id="ARBA00004123"/>
    </source>
</evidence>
<gene>
    <name evidence="12" type="ORF">BCR35DRAFT_96626</name>
</gene>
<keyword evidence="2" id="KW-0479">Metal-binding</keyword>
<dbReference type="SUPFAM" id="SSF57667">
    <property type="entry name" value="beta-beta-alpha zinc fingers"/>
    <property type="match status" value="1"/>
</dbReference>